<dbReference type="InterPro" id="IPR011059">
    <property type="entry name" value="Metal-dep_hydrolase_composite"/>
</dbReference>
<keyword evidence="3" id="KW-0378">Hydrolase</keyword>
<reference evidence="3 4" key="1">
    <citation type="submission" date="2020-08" db="EMBL/GenBank/DDBJ databases">
        <title>Genomic Encyclopedia of Type Strains, Phase IV (KMG-IV): sequencing the most valuable type-strain genomes for metagenomic binning, comparative biology and taxonomic classification.</title>
        <authorList>
            <person name="Goeker M."/>
        </authorList>
    </citation>
    <scope>NUCLEOTIDE SEQUENCE [LARGE SCALE GENOMIC DNA]</scope>
    <source>
        <strain evidence="3 4">DSM 106739</strain>
    </source>
</reference>
<keyword evidence="1" id="KW-0732">Signal</keyword>
<feature type="domain" description="Amidohydrolase-related" evidence="2">
    <location>
        <begin position="90"/>
        <end position="444"/>
    </location>
</feature>
<evidence type="ECO:0000256" key="1">
    <source>
        <dbReference type="SAM" id="SignalP"/>
    </source>
</evidence>
<dbReference type="GO" id="GO:0043792">
    <property type="term" value="F:enamidase activity"/>
    <property type="evidence" value="ECO:0007669"/>
    <property type="project" value="UniProtKB-EC"/>
</dbReference>
<keyword evidence="4" id="KW-1185">Reference proteome</keyword>
<evidence type="ECO:0000313" key="3">
    <source>
        <dbReference type="EMBL" id="MBB4013238.1"/>
    </source>
</evidence>
<dbReference type="PANTHER" id="PTHR43135:SF3">
    <property type="entry name" value="ALPHA-D-RIBOSE 1-METHYLPHOSPHONATE 5-TRIPHOSPHATE DIPHOSPHATASE"/>
    <property type="match status" value="1"/>
</dbReference>
<organism evidence="3 4">
    <name type="scientific">Niveibacterium umoris</name>
    <dbReference type="NCBI Taxonomy" id="1193620"/>
    <lineage>
        <taxon>Bacteria</taxon>
        <taxon>Pseudomonadati</taxon>
        <taxon>Pseudomonadota</taxon>
        <taxon>Betaproteobacteria</taxon>
        <taxon>Rhodocyclales</taxon>
        <taxon>Rhodocyclaceae</taxon>
        <taxon>Niveibacterium</taxon>
    </lineage>
</organism>
<dbReference type="Pfam" id="PF01979">
    <property type="entry name" value="Amidohydro_1"/>
    <property type="match status" value="1"/>
</dbReference>
<dbReference type="SUPFAM" id="SSF51556">
    <property type="entry name" value="Metallo-dependent hydrolases"/>
    <property type="match status" value="1"/>
</dbReference>
<dbReference type="InterPro" id="IPR032466">
    <property type="entry name" value="Metal_Hydrolase"/>
</dbReference>
<feature type="signal peptide" evidence="1">
    <location>
        <begin position="1"/>
        <end position="19"/>
    </location>
</feature>
<evidence type="ECO:0000313" key="4">
    <source>
        <dbReference type="Proteomes" id="UP000561045"/>
    </source>
</evidence>
<gene>
    <name evidence="3" type="ORF">GGR36_002584</name>
</gene>
<accession>A0A840BNX5</accession>
<name>A0A840BNX5_9RHOO</name>
<evidence type="ECO:0000259" key="2">
    <source>
        <dbReference type="Pfam" id="PF01979"/>
    </source>
</evidence>
<proteinExistence type="predicted"/>
<dbReference type="Proteomes" id="UP000561045">
    <property type="component" value="Unassembled WGS sequence"/>
</dbReference>
<dbReference type="EMBL" id="JACIET010000002">
    <property type="protein sequence ID" value="MBB4013238.1"/>
    <property type="molecule type" value="Genomic_DNA"/>
</dbReference>
<dbReference type="PANTHER" id="PTHR43135">
    <property type="entry name" value="ALPHA-D-RIBOSE 1-METHYLPHOSPHONATE 5-TRIPHOSPHATE DIPHOSPHATASE"/>
    <property type="match status" value="1"/>
</dbReference>
<protein>
    <submittedName>
        <fullName evidence="3">Enamidase</fullName>
        <ecNumber evidence="3">3.5.2.18</ecNumber>
    </submittedName>
</protein>
<dbReference type="SUPFAM" id="SSF51338">
    <property type="entry name" value="Composite domain of metallo-dependent hydrolases"/>
    <property type="match status" value="1"/>
</dbReference>
<dbReference type="InterPro" id="IPR051781">
    <property type="entry name" value="Metallo-dep_Hydrolase"/>
</dbReference>
<comment type="caution">
    <text evidence="3">The sequence shown here is derived from an EMBL/GenBank/DDBJ whole genome shotgun (WGS) entry which is preliminary data.</text>
</comment>
<dbReference type="EC" id="3.5.2.18" evidence="3"/>
<dbReference type="Gene3D" id="2.30.40.10">
    <property type="entry name" value="Urease, subunit C, domain 1"/>
    <property type="match status" value="1"/>
</dbReference>
<dbReference type="AlphaFoldDB" id="A0A840BNX5"/>
<dbReference type="Gene3D" id="3.20.20.140">
    <property type="entry name" value="Metal-dependent hydrolases"/>
    <property type="match status" value="1"/>
</dbReference>
<feature type="chain" id="PRO_5032659768" evidence="1">
    <location>
        <begin position="20"/>
        <end position="472"/>
    </location>
</feature>
<sequence>MNLRTLAVGLLMIPFMARAETPPNPADKYVLFKGSKIALTHAELIDGSGGEVRKDQTVLIEDGLIKAVLPDGDARIPRDALVKDMSGHSLTPGFVMLHEHWFYPLASGSYGAMFETFPGLYLAGGTTTLRTAGSVSPYADLNTWKDIRAGKIVGPDMDVTAPFLNGKEAFVGQMQRLETPAQATRMVDYWADEGASSYKGYMHLTRAQMKAIITAAHARGQKVTAHLCSLTYTEAADLGIDDLEHGFLVASDFVADKKPDVCPGQDKVDKSLNALAADDPRMLALQQHLRERGVAITSTLTVFETFAAGRPLAPQGALDLLIPPLREAYVAQWSKIARKGKNLWTELLPKAMAWEKRYYDDGGLLVVGTDPTGFGGVVPGYSAVRAIELLLEAGFTLPQAIQVATHNGARYLQREASIGRIAPGLRADLVAFKGSLSADATALNKLTWTMKAGVAYDSPQIIAANKGQVGLH</sequence>
<dbReference type="InterPro" id="IPR006680">
    <property type="entry name" value="Amidohydro-rel"/>
</dbReference>
<dbReference type="RefSeq" id="WP_183635141.1">
    <property type="nucleotide sequence ID" value="NZ_BAABLE010000005.1"/>
</dbReference>